<evidence type="ECO:0000259" key="1">
    <source>
        <dbReference type="Pfam" id="PF00534"/>
    </source>
</evidence>
<accession>A0A4Y1WXW6</accession>
<dbReference type="EMBL" id="AP019735">
    <property type="protein sequence ID" value="BBL04968.1"/>
    <property type="molecule type" value="Genomic_DNA"/>
</dbReference>
<feature type="domain" description="Glycosyltransferase subfamily 4-like N-terminal" evidence="2">
    <location>
        <begin position="14"/>
        <end position="183"/>
    </location>
</feature>
<dbReference type="GeneID" id="78342996"/>
<dbReference type="KEGG" id="acou:A5CBH24_22810"/>
<protein>
    <submittedName>
        <fullName evidence="3">Glycosyl transferase</fullName>
    </submittedName>
</protein>
<keyword evidence="3" id="KW-0808">Transferase</keyword>
<name>A0A4Y1WXW6_9BACT</name>
<dbReference type="GO" id="GO:0016757">
    <property type="term" value="F:glycosyltransferase activity"/>
    <property type="evidence" value="ECO:0007669"/>
    <property type="project" value="InterPro"/>
</dbReference>
<dbReference type="Gene3D" id="3.40.50.2000">
    <property type="entry name" value="Glycogen Phosphorylase B"/>
    <property type="match status" value="2"/>
</dbReference>
<dbReference type="OrthoDB" id="798298at2"/>
<dbReference type="Proteomes" id="UP000318946">
    <property type="component" value="Chromosome"/>
</dbReference>
<keyword evidence="4" id="KW-1185">Reference proteome</keyword>
<dbReference type="PANTHER" id="PTHR12526">
    <property type="entry name" value="GLYCOSYLTRANSFERASE"/>
    <property type="match status" value="1"/>
</dbReference>
<dbReference type="InterPro" id="IPR001296">
    <property type="entry name" value="Glyco_trans_1"/>
</dbReference>
<evidence type="ECO:0000313" key="4">
    <source>
        <dbReference type="Proteomes" id="UP000318946"/>
    </source>
</evidence>
<evidence type="ECO:0000259" key="2">
    <source>
        <dbReference type="Pfam" id="PF13439"/>
    </source>
</evidence>
<dbReference type="RefSeq" id="WP_141413259.1">
    <property type="nucleotide sequence ID" value="NZ_AP019735.1"/>
</dbReference>
<dbReference type="AlphaFoldDB" id="A0A4Y1WXW6"/>
<dbReference type="SUPFAM" id="SSF53756">
    <property type="entry name" value="UDP-Glycosyltransferase/glycogen phosphorylase"/>
    <property type="match status" value="1"/>
</dbReference>
<dbReference type="Pfam" id="PF00534">
    <property type="entry name" value="Glycos_transf_1"/>
    <property type="match status" value="1"/>
</dbReference>
<gene>
    <name evidence="3" type="ORF">A5CBH24_22810</name>
</gene>
<proteinExistence type="predicted"/>
<dbReference type="PANTHER" id="PTHR12526:SF630">
    <property type="entry name" value="GLYCOSYLTRANSFERASE"/>
    <property type="match status" value="1"/>
</dbReference>
<dbReference type="CDD" id="cd03811">
    <property type="entry name" value="GT4_GT28_WabH-like"/>
    <property type="match status" value="1"/>
</dbReference>
<evidence type="ECO:0000313" key="3">
    <source>
        <dbReference type="EMBL" id="BBL04968.1"/>
    </source>
</evidence>
<reference evidence="4" key="1">
    <citation type="submission" date="2019-06" db="EMBL/GenBank/DDBJ databases">
        <title>Alistipes onderdonkii subsp. vulgaris subsp. nov., Alistipes dispar sp. nov. and Alistipes communis sp. nov., isolated from human faeces, and creation of Alistipes onderdonkii subsp. onderdonkii subsp. nov.</title>
        <authorList>
            <person name="Sakamoto M."/>
            <person name="Ikeyama N."/>
            <person name="Ogata Y."/>
            <person name="Suda W."/>
            <person name="Iino T."/>
            <person name="Hattori M."/>
            <person name="Ohkuma M."/>
        </authorList>
    </citation>
    <scope>NUCLEOTIDE SEQUENCE [LARGE SCALE GENOMIC DNA]</scope>
    <source>
        <strain evidence="4">5CBH24</strain>
    </source>
</reference>
<dbReference type="Pfam" id="PF13439">
    <property type="entry name" value="Glyco_transf_4"/>
    <property type="match status" value="1"/>
</dbReference>
<dbReference type="InterPro" id="IPR028098">
    <property type="entry name" value="Glyco_trans_4-like_N"/>
</dbReference>
<sequence length="370" mass="42894">MKKILFIINSLGGGGAEKALIEFLRHIDYTRYEVSLCLVFHEGCYLSDVPPEVRVFWLYERERNFVHRKSLKIYRNHGVRTLLRLRARRKIRGRYDAIVSFLEGDALLFHDMVRDRAERNVAWLHCDLRLFHWTRKTFRCDRDEELAYGRMDTIVFCSHITQESFERMYRIDVPKTVIYNIIDGDSIRRQADAAAVPHDGFTITAVGSLSEVKSHDRLVRVARMFKDAGYRLRFQIVGAGAMEEPLKRLRDELGLQDSVRFLGFRKPPYPFMKASDVFVSTSKSEAASLVICEAMTLGVPIVATRTSASEEFLADDRYGIVTGHSDVEIFEGLRRMVDDETLRAHYREQGFKRTGLFSAEQTMRQFEALL</sequence>
<organism evidence="3 4">
    <name type="scientific">Alistipes communis</name>
    <dbReference type="NCBI Taxonomy" id="2585118"/>
    <lineage>
        <taxon>Bacteria</taxon>
        <taxon>Pseudomonadati</taxon>
        <taxon>Bacteroidota</taxon>
        <taxon>Bacteroidia</taxon>
        <taxon>Bacteroidales</taxon>
        <taxon>Rikenellaceae</taxon>
        <taxon>Alistipes</taxon>
    </lineage>
</organism>
<feature type="domain" description="Glycosyl transferase family 1" evidence="1">
    <location>
        <begin position="193"/>
        <end position="352"/>
    </location>
</feature>